<sequence length="376" mass="42027">DKLICGGDPARGTWYCPRPKDARAWHVHADASLVAMGATLSYERDDGKLVLVRDAAWLLDRRGGLRHINVNELCAATRALAWAAPFVSGVVHLHVDNECVRNWIERYQEGQTVKRGGLSTTIVGRRLQSIFDIAEPLASFTVSRVASEDNPSDPLSRLDDKFIALLDSISYDTTHDIDVEADLNPSAGAALNQPLLDDEMFLNLGEVVEGQYDDDDLFKVRRALRLVYQELEIDECDVLRRKYVAPYLGKEVCVPVIPETMRAELIHSVHGLLCHVGQRRTFEAITSIAWFPGIIDQTAEWLDKCDVCNRRTRPLIVKHDISLFSPDLLSQAKPFSVVSADIVYLPKAYLSQQCAICRFACLIELEGEDTGHITDA</sequence>
<gene>
    <name evidence="2" type="ORF">FOZ63_001736</name>
</gene>
<evidence type="ECO:0000313" key="3">
    <source>
        <dbReference type="Proteomes" id="UP000553632"/>
    </source>
</evidence>
<dbReference type="EMBL" id="JABANO010012681">
    <property type="protein sequence ID" value="KAF4741386.1"/>
    <property type="molecule type" value="Genomic_DNA"/>
</dbReference>
<protein>
    <recommendedName>
        <fullName evidence="1">Integrase zinc-binding domain-containing protein</fullName>
    </recommendedName>
</protein>
<dbReference type="InterPro" id="IPR041588">
    <property type="entry name" value="Integrase_H2C2"/>
</dbReference>
<evidence type="ECO:0000259" key="1">
    <source>
        <dbReference type="Pfam" id="PF17921"/>
    </source>
</evidence>
<name>A0A7J6TAC4_PEROL</name>
<feature type="domain" description="Integrase zinc-binding" evidence="1">
    <location>
        <begin position="257"/>
        <end position="312"/>
    </location>
</feature>
<feature type="non-terminal residue" evidence="2">
    <location>
        <position position="1"/>
    </location>
</feature>
<accession>A0A7J6TAC4</accession>
<evidence type="ECO:0000313" key="2">
    <source>
        <dbReference type="EMBL" id="KAF4741386.1"/>
    </source>
</evidence>
<dbReference type="Gene3D" id="1.10.340.70">
    <property type="match status" value="1"/>
</dbReference>
<dbReference type="Proteomes" id="UP000553632">
    <property type="component" value="Unassembled WGS sequence"/>
</dbReference>
<comment type="caution">
    <text evidence="2">The sequence shown here is derived from an EMBL/GenBank/DDBJ whole genome shotgun (WGS) entry which is preliminary data.</text>
</comment>
<organism evidence="2 3">
    <name type="scientific">Perkinsus olseni</name>
    <name type="common">Perkinsus atlanticus</name>
    <dbReference type="NCBI Taxonomy" id="32597"/>
    <lineage>
        <taxon>Eukaryota</taxon>
        <taxon>Sar</taxon>
        <taxon>Alveolata</taxon>
        <taxon>Perkinsozoa</taxon>
        <taxon>Perkinsea</taxon>
        <taxon>Perkinsida</taxon>
        <taxon>Perkinsidae</taxon>
        <taxon>Perkinsus</taxon>
    </lineage>
</organism>
<reference evidence="2 3" key="1">
    <citation type="submission" date="2020-04" db="EMBL/GenBank/DDBJ databases">
        <title>Perkinsus olseni comparative genomics.</title>
        <authorList>
            <person name="Bogema D.R."/>
        </authorList>
    </citation>
    <scope>NUCLEOTIDE SEQUENCE [LARGE SCALE GENOMIC DNA]</scope>
    <source>
        <strain evidence="2 3">ATCC PRA-207</strain>
    </source>
</reference>
<keyword evidence="3" id="KW-1185">Reference proteome</keyword>
<proteinExistence type="predicted"/>
<dbReference type="Pfam" id="PF17921">
    <property type="entry name" value="Integrase_H2C2"/>
    <property type="match status" value="1"/>
</dbReference>
<dbReference type="AlphaFoldDB" id="A0A7J6TAC4"/>